<feature type="domain" description="Nitroreductase" evidence="2">
    <location>
        <begin position="279"/>
        <end position="456"/>
    </location>
</feature>
<dbReference type="InterPro" id="IPR020051">
    <property type="entry name" value="SagB-type_dehydrogenase"/>
</dbReference>
<dbReference type="Pfam" id="PF22767">
    <property type="entry name" value="ThcOx"/>
    <property type="match status" value="1"/>
</dbReference>
<dbReference type="Gene3D" id="3.40.109.10">
    <property type="entry name" value="NADH Oxidase"/>
    <property type="match status" value="1"/>
</dbReference>
<dbReference type="NCBIfam" id="TIGR03605">
    <property type="entry name" value="antibiot_sagB"/>
    <property type="match status" value="1"/>
</dbReference>
<evidence type="ECO:0000313" key="5">
    <source>
        <dbReference type="Proteomes" id="UP000308705"/>
    </source>
</evidence>
<feature type="compositionally biased region" description="Polar residues" evidence="1">
    <location>
        <begin position="306"/>
        <end position="318"/>
    </location>
</feature>
<dbReference type="InterPro" id="IPR000415">
    <property type="entry name" value="Nitroreductase-like"/>
</dbReference>
<dbReference type="InterPro" id="IPR054488">
    <property type="entry name" value="ThcOx_dom2"/>
</dbReference>
<gene>
    <name evidence="4" type="ORF">FDA94_12230</name>
</gene>
<evidence type="ECO:0000259" key="2">
    <source>
        <dbReference type="Pfam" id="PF00881"/>
    </source>
</evidence>
<keyword evidence="5" id="KW-1185">Reference proteome</keyword>
<evidence type="ECO:0000313" key="4">
    <source>
        <dbReference type="EMBL" id="TKK88838.1"/>
    </source>
</evidence>
<sequence>MHDTLPPFPLWSFREDVLVEPDPDQGVIVVHSRWEDTVLPMPAPAVVAAMRRMSLGPISLGNVIRSGAERRALGALLDRLGHLVVRSFGVDREQPLISVVPLTPQAGFHLPERPPVQPVRLSRFAVLTTDGGNYLLESPLSQHRVILHRADAIGHLGALMRPTTASEAGPETRSVISYLMAAGMVVEAVPGDPFQRVEFAEDRDPALTAWTPIDLMFHTRSTLGRHDQDFGVTYPLGEHGSVEPVVKEAAEGIPLPRPSWDDLAADPPFSAVVEAHRPARSFSGEEMTLTDLGALLYRTARVRSLTGSPSTEATATTSDRPHPTSGDCHELELYAVVDRCAGLARGVYHYDPYHHGLTPLDGDPDELLVSANLPSPPPVLLMVTARFRRLSWKYNGLGYSLVLTDAGALVQTLSLVATALGLAGRRLDGPDIEASAHVFGLDWRTESSVCGYAVGHPENGSADDGYPVNDADWPMLAAALLA</sequence>
<dbReference type="CDD" id="cd02142">
    <property type="entry name" value="McbC_SagB-like_oxidoreductase"/>
    <property type="match status" value="1"/>
</dbReference>
<organism evidence="4 5">
    <name type="scientific">Herbidospora galbida</name>
    <dbReference type="NCBI Taxonomy" id="2575442"/>
    <lineage>
        <taxon>Bacteria</taxon>
        <taxon>Bacillati</taxon>
        <taxon>Actinomycetota</taxon>
        <taxon>Actinomycetes</taxon>
        <taxon>Streptosporangiales</taxon>
        <taxon>Streptosporangiaceae</taxon>
        <taxon>Herbidospora</taxon>
    </lineage>
</organism>
<dbReference type="OrthoDB" id="3723182at2"/>
<dbReference type="SUPFAM" id="SSF55469">
    <property type="entry name" value="FMN-dependent nitroreductase-like"/>
    <property type="match status" value="1"/>
</dbReference>
<dbReference type="EMBL" id="SZQA01000009">
    <property type="protein sequence ID" value="TKK88838.1"/>
    <property type="molecule type" value="Genomic_DNA"/>
</dbReference>
<dbReference type="Proteomes" id="UP000308705">
    <property type="component" value="Unassembled WGS sequence"/>
</dbReference>
<evidence type="ECO:0000259" key="3">
    <source>
        <dbReference type="Pfam" id="PF22767"/>
    </source>
</evidence>
<dbReference type="InterPro" id="IPR052544">
    <property type="entry name" value="Bacteriocin_Proc_Enz"/>
</dbReference>
<dbReference type="PANTHER" id="PTHR43745">
    <property type="entry name" value="NITROREDUCTASE MJ1384-RELATED"/>
    <property type="match status" value="1"/>
</dbReference>
<comment type="caution">
    <text evidence="4">The sequence shown here is derived from an EMBL/GenBank/DDBJ whole genome shotgun (WGS) entry which is preliminary data.</text>
</comment>
<accession>A0A4U3MH96</accession>
<name>A0A4U3MH96_9ACTN</name>
<feature type="domain" description="Cyanobactin oxidase ThcOx second" evidence="3">
    <location>
        <begin position="119"/>
        <end position="227"/>
    </location>
</feature>
<reference evidence="4 5" key="1">
    <citation type="submission" date="2019-04" db="EMBL/GenBank/DDBJ databases">
        <title>Herbidospora sp. NEAU-GS14.nov., a novel actinomycete isolated from soil.</title>
        <authorList>
            <person name="Han L."/>
        </authorList>
    </citation>
    <scope>NUCLEOTIDE SEQUENCE [LARGE SCALE GENOMIC DNA]</scope>
    <source>
        <strain evidence="4 5">NEAU-GS14</strain>
    </source>
</reference>
<protein>
    <submittedName>
        <fullName evidence="4">SagB/ThcOx family dehydrogenase</fullName>
    </submittedName>
</protein>
<dbReference type="AlphaFoldDB" id="A0A4U3MH96"/>
<dbReference type="InterPro" id="IPR029479">
    <property type="entry name" value="Nitroreductase"/>
</dbReference>
<dbReference type="Pfam" id="PF00881">
    <property type="entry name" value="Nitroreductase"/>
    <property type="match status" value="1"/>
</dbReference>
<dbReference type="RefSeq" id="WP_137247176.1">
    <property type="nucleotide sequence ID" value="NZ_SZQA01000009.1"/>
</dbReference>
<proteinExistence type="predicted"/>
<dbReference type="PANTHER" id="PTHR43745:SF2">
    <property type="entry name" value="NITROREDUCTASE MJ1384-RELATED"/>
    <property type="match status" value="1"/>
</dbReference>
<evidence type="ECO:0000256" key="1">
    <source>
        <dbReference type="SAM" id="MobiDB-lite"/>
    </source>
</evidence>
<feature type="region of interest" description="Disordered" evidence="1">
    <location>
        <begin position="306"/>
        <end position="327"/>
    </location>
</feature>
<dbReference type="GO" id="GO:0016491">
    <property type="term" value="F:oxidoreductase activity"/>
    <property type="evidence" value="ECO:0007669"/>
    <property type="project" value="InterPro"/>
</dbReference>